<evidence type="ECO:0000259" key="1">
    <source>
        <dbReference type="PROSITE" id="PS50188"/>
    </source>
</evidence>
<dbReference type="InterPro" id="IPR013320">
    <property type="entry name" value="ConA-like_dom_sf"/>
</dbReference>
<dbReference type="SUPFAM" id="SSF49899">
    <property type="entry name" value="Concanavalin A-like lectins/glucanases"/>
    <property type="match status" value="1"/>
</dbReference>
<dbReference type="SMART" id="SM00449">
    <property type="entry name" value="SPRY"/>
    <property type="match status" value="1"/>
</dbReference>
<proteinExistence type="predicted"/>
<gene>
    <name evidence="2" type="primary">Fsn</name>
    <name evidence="2" type="ORF">CEXT_141062</name>
</gene>
<dbReference type="InterPro" id="IPR043136">
    <property type="entry name" value="B30.2/SPRY_sf"/>
</dbReference>
<dbReference type="PANTHER" id="PTHR12245">
    <property type="entry name" value="SPRY DOMAIN CONTAINING SOCS BOX PROTEIN"/>
    <property type="match status" value="1"/>
</dbReference>
<dbReference type="Proteomes" id="UP001054945">
    <property type="component" value="Unassembled WGS sequence"/>
</dbReference>
<comment type="caution">
    <text evidence="2">The sequence shown here is derived from an EMBL/GenBank/DDBJ whole genome shotgun (WGS) entry which is preliminary data.</text>
</comment>
<dbReference type="PROSITE" id="PS50188">
    <property type="entry name" value="B302_SPRY"/>
    <property type="match status" value="1"/>
</dbReference>
<dbReference type="PANTHER" id="PTHR12245:SF7">
    <property type="entry name" value="F-BOX_SPRY DOMAIN-CONTAINING PROTEIN 1"/>
    <property type="match status" value="1"/>
</dbReference>
<name>A0AAV4XUU0_CAEEX</name>
<sequence>MQQKVKLALGLDGTVGKYGVEGPLGTVAVIGIATKEAPVQCPGYVALLGSNSESWGWNLVDNHLLHNGDSQGNYPQLNNAPKYQQVMDFAPMVPVQVGERIRVILDCEDNTLAFERNYEFLGVAFRGLPDKKLYPAISAVYGNTEVSMVYLGHPLDG</sequence>
<feature type="domain" description="B30.2/SPRY" evidence="1">
    <location>
        <begin position="1"/>
        <end position="155"/>
    </location>
</feature>
<dbReference type="FunFam" id="2.60.120.920:FF:000130">
    <property type="entry name" value="Uncharacterized protein"/>
    <property type="match status" value="1"/>
</dbReference>
<dbReference type="InterPro" id="IPR050672">
    <property type="entry name" value="FBXO45-Fsn/SPSB_families"/>
</dbReference>
<organism evidence="2 3">
    <name type="scientific">Caerostris extrusa</name>
    <name type="common">Bark spider</name>
    <name type="synonym">Caerostris bankana</name>
    <dbReference type="NCBI Taxonomy" id="172846"/>
    <lineage>
        <taxon>Eukaryota</taxon>
        <taxon>Metazoa</taxon>
        <taxon>Ecdysozoa</taxon>
        <taxon>Arthropoda</taxon>
        <taxon>Chelicerata</taxon>
        <taxon>Arachnida</taxon>
        <taxon>Araneae</taxon>
        <taxon>Araneomorphae</taxon>
        <taxon>Entelegynae</taxon>
        <taxon>Araneoidea</taxon>
        <taxon>Araneidae</taxon>
        <taxon>Caerostris</taxon>
    </lineage>
</organism>
<evidence type="ECO:0000313" key="2">
    <source>
        <dbReference type="EMBL" id="GIY98931.1"/>
    </source>
</evidence>
<dbReference type="Pfam" id="PF00622">
    <property type="entry name" value="SPRY"/>
    <property type="match status" value="1"/>
</dbReference>
<dbReference type="GO" id="GO:0019005">
    <property type="term" value="C:SCF ubiquitin ligase complex"/>
    <property type="evidence" value="ECO:0007669"/>
    <property type="project" value="TreeGrafter"/>
</dbReference>
<reference evidence="2 3" key="1">
    <citation type="submission" date="2021-06" db="EMBL/GenBank/DDBJ databases">
        <title>Caerostris extrusa draft genome.</title>
        <authorList>
            <person name="Kono N."/>
            <person name="Arakawa K."/>
        </authorList>
    </citation>
    <scope>NUCLEOTIDE SEQUENCE [LARGE SCALE GENOMIC DNA]</scope>
</reference>
<dbReference type="Gene3D" id="2.60.120.920">
    <property type="match status" value="1"/>
</dbReference>
<protein>
    <recommendedName>
        <fullName evidence="1">B30.2/SPRY domain-containing protein</fullName>
    </recommendedName>
</protein>
<dbReference type="GO" id="GO:0060386">
    <property type="term" value="P:synapse assembly involved in innervation"/>
    <property type="evidence" value="ECO:0007669"/>
    <property type="project" value="TreeGrafter"/>
</dbReference>
<keyword evidence="3" id="KW-1185">Reference proteome</keyword>
<evidence type="ECO:0000313" key="3">
    <source>
        <dbReference type="Proteomes" id="UP001054945"/>
    </source>
</evidence>
<dbReference type="AlphaFoldDB" id="A0AAV4XUU0"/>
<dbReference type="InterPro" id="IPR001870">
    <property type="entry name" value="B30.2/SPRY"/>
</dbReference>
<accession>A0AAV4XUU0</accession>
<dbReference type="GO" id="GO:0043161">
    <property type="term" value="P:proteasome-mediated ubiquitin-dependent protein catabolic process"/>
    <property type="evidence" value="ECO:0007669"/>
    <property type="project" value="TreeGrafter"/>
</dbReference>
<dbReference type="GO" id="GO:0045202">
    <property type="term" value="C:synapse"/>
    <property type="evidence" value="ECO:0007669"/>
    <property type="project" value="TreeGrafter"/>
</dbReference>
<dbReference type="InterPro" id="IPR003877">
    <property type="entry name" value="SPRY_dom"/>
</dbReference>
<dbReference type="EMBL" id="BPLR01000990">
    <property type="protein sequence ID" value="GIY98931.1"/>
    <property type="molecule type" value="Genomic_DNA"/>
</dbReference>